<dbReference type="PANTHER" id="PTHR30595:SF6">
    <property type="entry name" value="SCHLAFEN ALBA-2 DOMAIN-CONTAINING PROTEIN"/>
    <property type="match status" value="1"/>
</dbReference>
<dbReference type="KEGG" id="lrn:CMV25_02335"/>
<evidence type="ECO:0000313" key="3">
    <source>
        <dbReference type="Proteomes" id="UP000501945"/>
    </source>
</evidence>
<proteinExistence type="predicted"/>
<dbReference type="Proteomes" id="UP000501945">
    <property type="component" value="Chromosome"/>
</dbReference>
<dbReference type="InterPro" id="IPR038475">
    <property type="entry name" value="RecG_C_sf"/>
</dbReference>
<name>A0A290Q643_9LACT</name>
<sequence length="494" mass="56451">MENKNKLTEEKLRHLINQNESEVLEFKVDNTSSQKIGQYVSALANSAAMFGKQFAYMVWGISDDKKIVGTNFKPQSKKVNGGEPFISWVERNLDPKIILTFETFKFDNIYVVALIIQMTAGRPVEFNGQRYIRSGSSIKNLNDYPEKERELWRSFDSRTFEREFAKTNCTKEEIISLLDIETYKKMLNYPDGSNIDDLINYMENDFLIEKFGNKYNITNLGAYTFAKDLIHFEKLSSHAIRVIRYKGNNKLSALADTTARKGVVVGFEGLLSYITQHLPLSEETYSDNGQRQVNTDYPPLVIREAIANQIVHQDFSVQGSNPMVEIYDNRVEIVNPGAPINEPNRLLDLPPISRNEGLANLFKKMHLVESRGSGIDKIVITLEINNLPAPDISAKENNTVITLFEKKTLADMNDREKINAIFYHTARLFMENSYMTNQSVRTRFGLSPKQSAMASKIISLSLNSGLIKPYDPNAGNKFMQYIPFWAESYNEKIE</sequence>
<dbReference type="PANTHER" id="PTHR30595">
    <property type="entry name" value="GLPR-RELATED TRANSCRIPTIONAL REPRESSOR"/>
    <property type="match status" value="1"/>
</dbReference>
<evidence type="ECO:0000259" key="1">
    <source>
        <dbReference type="Pfam" id="PF04326"/>
    </source>
</evidence>
<dbReference type="Gene3D" id="3.30.950.30">
    <property type="entry name" value="Schlafen, AAA domain"/>
    <property type="match status" value="1"/>
</dbReference>
<accession>A0A290Q643</accession>
<dbReference type="InterPro" id="IPR038461">
    <property type="entry name" value="Schlafen_AlbA_2_dom_sf"/>
</dbReference>
<reference evidence="2 3" key="1">
    <citation type="submission" date="2019-12" db="EMBL/GenBank/DDBJ databases">
        <title>Whole genome sequences of Lactococcus raffinolactis strains isolated from sewage.</title>
        <authorList>
            <person name="Ybazeta G."/>
            <person name="Ross M."/>
            <person name="Brabant-Kirwan D."/>
            <person name="Saleh M."/>
            <person name="Dillon J.A."/>
            <person name="Splinter K."/>
            <person name="Nokhbeh R."/>
        </authorList>
    </citation>
    <scope>NUCLEOTIDE SEQUENCE [LARGE SCALE GENOMIC DNA]</scope>
    <source>
        <strain evidence="2 3">Lr_19_5</strain>
    </source>
</reference>
<dbReference type="InterPro" id="IPR007421">
    <property type="entry name" value="Schlafen_AlbA_2_dom"/>
</dbReference>
<dbReference type="EMBL" id="CP047616">
    <property type="protein sequence ID" value="QIW54424.1"/>
    <property type="molecule type" value="Genomic_DNA"/>
</dbReference>
<organism evidence="2 3">
    <name type="scientific">Pseudolactococcus raffinolactis</name>
    <dbReference type="NCBI Taxonomy" id="1366"/>
    <lineage>
        <taxon>Bacteria</taxon>
        <taxon>Bacillati</taxon>
        <taxon>Bacillota</taxon>
        <taxon>Bacilli</taxon>
        <taxon>Lactobacillales</taxon>
        <taxon>Streptococcaceae</taxon>
        <taxon>Pseudolactococcus</taxon>
    </lineage>
</organism>
<dbReference type="RefSeq" id="WP_096039470.1">
    <property type="nucleotide sequence ID" value="NZ_CP023392.1"/>
</dbReference>
<dbReference type="AlphaFoldDB" id="A0A290Q643"/>
<gene>
    <name evidence="2" type="ORF">GU336_09920</name>
</gene>
<feature type="domain" description="Schlafen AlbA-2" evidence="1">
    <location>
        <begin position="20"/>
        <end position="141"/>
    </location>
</feature>
<evidence type="ECO:0000313" key="2">
    <source>
        <dbReference type="EMBL" id="QIW54424.1"/>
    </source>
</evidence>
<protein>
    <submittedName>
        <fullName evidence="2">Transcriptional regulator</fullName>
    </submittedName>
</protein>
<dbReference type="Pfam" id="PF04326">
    <property type="entry name" value="SLFN_AlbA_2"/>
    <property type="match status" value="1"/>
</dbReference>
<dbReference type="Pfam" id="PF13749">
    <property type="entry name" value="HATPase_c_4"/>
    <property type="match status" value="1"/>
</dbReference>
<dbReference type="Gene3D" id="3.30.565.60">
    <property type="match status" value="1"/>
</dbReference>